<evidence type="ECO:0000313" key="1">
    <source>
        <dbReference type="EMBL" id="JAH72977.1"/>
    </source>
</evidence>
<reference evidence="1" key="1">
    <citation type="submission" date="2014-11" db="EMBL/GenBank/DDBJ databases">
        <authorList>
            <person name="Amaro Gonzalez C."/>
        </authorList>
    </citation>
    <scope>NUCLEOTIDE SEQUENCE</scope>
</reference>
<accession>A0A0E9V4L3</accession>
<name>A0A0E9V4L3_ANGAN</name>
<protein>
    <submittedName>
        <fullName evidence="1">Uncharacterized protein</fullName>
    </submittedName>
</protein>
<reference evidence="1" key="2">
    <citation type="journal article" date="2015" name="Fish Shellfish Immunol.">
        <title>Early steps in the European eel (Anguilla anguilla)-Vibrio vulnificus interaction in the gills: Role of the RtxA13 toxin.</title>
        <authorList>
            <person name="Callol A."/>
            <person name="Pajuelo D."/>
            <person name="Ebbesson L."/>
            <person name="Teles M."/>
            <person name="MacKenzie S."/>
            <person name="Amaro C."/>
        </authorList>
    </citation>
    <scope>NUCLEOTIDE SEQUENCE</scope>
</reference>
<sequence length="57" mass="6341">MHIYKMQSDCEAKHRCCHGIPGFFNQHFSGRLISLGCTLGTFSSCVRVHGPGKYPLS</sequence>
<dbReference type="AlphaFoldDB" id="A0A0E9V4L3"/>
<proteinExistence type="predicted"/>
<organism evidence="1">
    <name type="scientific">Anguilla anguilla</name>
    <name type="common">European freshwater eel</name>
    <name type="synonym">Muraena anguilla</name>
    <dbReference type="NCBI Taxonomy" id="7936"/>
    <lineage>
        <taxon>Eukaryota</taxon>
        <taxon>Metazoa</taxon>
        <taxon>Chordata</taxon>
        <taxon>Craniata</taxon>
        <taxon>Vertebrata</taxon>
        <taxon>Euteleostomi</taxon>
        <taxon>Actinopterygii</taxon>
        <taxon>Neopterygii</taxon>
        <taxon>Teleostei</taxon>
        <taxon>Anguilliformes</taxon>
        <taxon>Anguillidae</taxon>
        <taxon>Anguilla</taxon>
    </lineage>
</organism>
<dbReference type="EMBL" id="GBXM01035600">
    <property type="protein sequence ID" value="JAH72977.1"/>
    <property type="molecule type" value="Transcribed_RNA"/>
</dbReference>